<evidence type="ECO:0000313" key="2">
    <source>
        <dbReference type="RefSeq" id="XP_073785232.1"/>
    </source>
</evidence>
<protein>
    <submittedName>
        <fullName evidence="2">Uncharacterized protein</fullName>
    </submittedName>
</protein>
<dbReference type="Proteomes" id="UP000000437">
    <property type="component" value="Chromosome 2"/>
</dbReference>
<reference evidence="2" key="1">
    <citation type="submission" date="2025-08" db="UniProtKB">
        <authorList>
            <consortium name="RefSeq"/>
        </authorList>
    </citation>
    <scope>IDENTIFICATION</scope>
    <source>
        <strain evidence="2">Tuebingen</strain>
        <tissue evidence="2">Fibroblasts and whole tissue</tissue>
    </source>
</reference>
<name>A0AC58HTB4_DANRE</name>
<accession>A0AC58HTB4</accession>
<keyword evidence="1" id="KW-1185">Reference proteome</keyword>
<evidence type="ECO:0000313" key="1">
    <source>
        <dbReference type="Proteomes" id="UP000000437"/>
    </source>
</evidence>
<organism evidence="1 2">
    <name type="scientific">Danio rerio</name>
    <name type="common">Zebrafish</name>
    <name type="synonym">Brachydanio rerio</name>
    <dbReference type="NCBI Taxonomy" id="7955"/>
    <lineage>
        <taxon>Eukaryota</taxon>
        <taxon>Metazoa</taxon>
        <taxon>Chordata</taxon>
        <taxon>Craniata</taxon>
        <taxon>Vertebrata</taxon>
        <taxon>Euteleostomi</taxon>
        <taxon>Actinopterygii</taxon>
        <taxon>Neopterygii</taxon>
        <taxon>Teleostei</taxon>
        <taxon>Ostariophysi</taxon>
        <taxon>Cypriniformes</taxon>
        <taxon>Danionidae</taxon>
        <taxon>Danioninae</taxon>
        <taxon>Danio</taxon>
    </lineage>
</organism>
<sequence>MSSSSIIEDFFAFPSEILLERCTKEELLQIAERFEIEVTSNDKKLKETLMKAVKSALCERGVLEVRAPIIPDESVSSPVCSVDLNAKFSEMSLQEKQLCVDAEKFRAERDVCALKEKELENDFEVKKMQQQLEMRKMELELQKEREEREFQLRKLELELKLKSHQAPVISAAESNVFDVHKNIRLVPPFLEREVEKYFQHFERVAESLKWPKTFWTLLLQCVLIGRAQDVYSALTTEQSSDYEIVKSAILQAYELAPEAYRQKFRTHFKSEKSTFLEFAREKENLFDRWCSSVKIKSKEELRELILLEEFKCCVPNAVAMYLNEHKVTKLSEAALMADEFTLTHQNTAHVNDMSRLKLNSMSKSKKMLSRQHVVSVPAENVSLTRQKGEIICFYCKKQGHKISDCAILKKKDKSVKPVGLISKVNHNVSTKQIEKINISEMEDKTSVDFGPFITDGSVSLPDSDEFVPVRILRDTGAGQSFLMQGLLPLSERTATGSHVLVRGLEMGYMEVPLHHIHLNSKLVTGDVVVGVRANLPIPGVTFILGNDLAGGNVWEKPDGEISPVVFPSVEGLNKPPDCSDLFPACAVTRAMTKRGVLDETGSVLSDTFISSTDSSLEPGTVNTTTVDEETPVHNITSVDAHIEKPVSLSESPPCDANANTCLLSPPHSVTRAELIKAQHADEAVQEMFSLVGAGGENKVSTSYILRDGLLCRQQPMSSDSSLDPRIQIVVPSIFRHDVLRLSHQGPAGHTGYMS</sequence>
<dbReference type="RefSeq" id="XP_073785232.1">
    <property type="nucleotide sequence ID" value="XM_073929131.1"/>
</dbReference>
<gene>
    <name evidence="2" type="primary">LOC141378660</name>
</gene>
<proteinExistence type="predicted"/>